<comment type="caution">
    <text evidence="4">The sequence shown here is derived from an EMBL/GenBank/DDBJ whole genome shotgun (WGS) entry which is preliminary data.</text>
</comment>
<dbReference type="CDD" id="cd01068">
    <property type="entry name" value="globin_sensor"/>
    <property type="match status" value="1"/>
</dbReference>
<dbReference type="Gene3D" id="1.10.287.950">
    <property type="entry name" value="Methyl-accepting chemotaxis protein"/>
    <property type="match status" value="1"/>
</dbReference>
<dbReference type="RefSeq" id="WP_208851437.1">
    <property type="nucleotide sequence ID" value="NZ_JAGGDJ010000084.1"/>
</dbReference>
<organism evidence="4 5">
    <name type="scientific">Paenibacillus artemisiicola</name>
    <dbReference type="NCBI Taxonomy" id="1172618"/>
    <lineage>
        <taxon>Bacteria</taxon>
        <taxon>Bacillati</taxon>
        <taxon>Bacillota</taxon>
        <taxon>Bacilli</taxon>
        <taxon>Bacillales</taxon>
        <taxon>Paenibacillaceae</taxon>
        <taxon>Paenibacillus</taxon>
    </lineage>
</organism>
<evidence type="ECO:0000313" key="4">
    <source>
        <dbReference type="EMBL" id="MBO7748919.1"/>
    </source>
</evidence>
<evidence type="ECO:0000259" key="3">
    <source>
        <dbReference type="PROSITE" id="PS50111"/>
    </source>
</evidence>
<dbReference type="Gene3D" id="1.10.490.10">
    <property type="entry name" value="Globins"/>
    <property type="match status" value="1"/>
</dbReference>
<keyword evidence="1 2" id="KW-0807">Transducer</keyword>
<name>A0ABS3WKQ8_9BACL</name>
<dbReference type="InterPro" id="IPR012292">
    <property type="entry name" value="Globin/Proto"/>
</dbReference>
<dbReference type="Pfam" id="PF00015">
    <property type="entry name" value="MCPsignal"/>
    <property type="match status" value="1"/>
</dbReference>
<dbReference type="Pfam" id="PF11563">
    <property type="entry name" value="Protoglobin"/>
    <property type="match status" value="1"/>
</dbReference>
<dbReference type="PANTHER" id="PTHR32089">
    <property type="entry name" value="METHYL-ACCEPTING CHEMOTAXIS PROTEIN MCPB"/>
    <property type="match status" value="1"/>
</dbReference>
<dbReference type="PROSITE" id="PS50111">
    <property type="entry name" value="CHEMOTAXIS_TRANSDUC_2"/>
    <property type="match status" value="1"/>
</dbReference>
<gene>
    <name evidence="4" type="ORF">I8J29_32630</name>
</gene>
<dbReference type="EMBL" id="JAGGDJ010000084">
    <property type="protein sequence ID" value="MBO7748919.1"/>
    <property type="molecule type" value="Genomic_DNA"/>
</dbReference>
<dbReference type="Proteomes" id="UP000670947">
    <property type="component" value="Unassembled WGS sequence"/>
</dbReference>
<evidence type="ECO:0000313" key="5">
    <source>
        <dbReference type="Proteomes" id="UP000670947"/>
    </source>
</evidence>
<dbReference type="InterPro" id="IPR044398">
    <property type="entry name" value="Globin-sensor_dom"/>
</dbReference>
<dbReference type="InterPro" id="IPR039379">
    <property type="entry name" value="Protoglobin_sensor_dom"/>
</dbReference>
<reference evidence="4 5" key="1">
    <citation type="submission" date="2021-03" db="EMBL/GenBank/DDBJ databases">
        <title>Paenibacillus artemisicola MWE-103 whole genome sequence.</title>
        <authorList>
            <person name="Ham Y.J."/>
        </authorList>
    </citation>
    <scope>NUCLEOTIDE SEQUENCE [LARGE SCALE GENOMIC DNA]</scope>
    <source>
        <strain evidence="4 5">MWE-103</strain>
    </source>
</reference>
<dbReference type="InterPro" id="IPR009050">
    <property type="entry name" value="Globin-like_sf"/>
</dbReference>
<accession>A0ABS3WKQ8</accession>
<keyword evidence="5" id="KW-1185">Reference proteome</keyword>
<evidence type="ECO:0000256" key="2">
    <source>
        <dbReference type="PROSITE-ProRule" id="PRU00284"/>
    </source>
</evidence>
<dbReference type="SMART" id="SM00283">
    <property type="entry name" value="MA"/>
    <property type="match status" value="1"/>
</dbReference>
<dbReference type="SUPFAM" id="SSF58104">
    <property type="entry name" value="Methyl-accepting chemotaxis protein (MCP) signaling domain"/>
    <property type="match status" value="1"/>
</dbReference>
<dbReference type="PANTHER" id="PTHR32089:SF112">
    <property type="entry name" value="LYSOZYME-LIKE PROTEIN-RELATED"/>
    <property type="match status" value="1"/>
</dbReference>
<dbReference type="InterPro" id="IPR004089">
    <property type="entry name" value="MCPsignal_dom"/>
</dbReference>
<evidence type="ECO:0000256" key="1">
    <source>
        <dbReference type="ARBA" id="ARBA00023224"/>
    </source>
</evidence>
<proteinExistence type="predicted"/>
<protein>
    <submittedName>
        <fullName evidence="4">Globin-coupled sensor protein</fullName>
    </submittedName>
</protein>
<sequence length="332" mass="37081">MIQVNDTRMKQIKYTGITEQDLAYLKSVRPLFERITNEVVDRLYEQVAANPEMKAIIDRHSTLDRLKETQRWYFLSLTDGVIDQAFIDRRILIGSIHSRIGLTTDWYLGTYMLYLDAAVQHFRRIAPDAWMTIVLALSKMFNLDSQLVLEAYEQDEKAKIQKLSDARQHTLTTISRIVQDLSAMIVELGGSSQSVAASASHTADIQDQANARVRGLQAKIGEIDGIGSLLQEISDQSQLLGINAAIEAAHAAEHGRGFGVVANEIRKLASHSKESLAAVREKLREITGVMGDVMTDAERTSQLARHQAASSQELTSFVQMIETITLELEGIR</sequence>
<feature type="domain" description="Methyl-accepting transducer" evidence="3">
    <location>
        <begin position="207"/>
        <end position="332"/>
    </location>
</feature>
<dbReference type="SUPFAM" id="SSF46458">
    <property type="entry name" value="Globin-like"/>
    <property type="match status" value="1"/>
</dbReference>